<dbReference type="AlphaFoldDB" id="A0A2K0UB54"/>
<comment type="caution">
    <text evidence="2">The sequence shown here is derived from an EMBL/GenBank/DDBJ whole genome shotgun (WGS) entry which is preliminary data.</text>
</comment>
<sequence>MASSARSADSSDVFTPRSTSPSPSVASGRSSHRSSRTSVSNKRVSISSRRLTDFNPMSSVDVLAIEEAMKLASLDQHRGYAQDHYTEVKQDHDTEYLKESEASAYQVLREPLWNKGRLMRIEV</sequence>
<feature type="region of interest" description="Disordered" evidence="1">
    <location>
        <begin position="1"/>
        <end position="48"/>
    </location>
</feature>
<reference evidence="2 3" key="1">
    <citation type="submission" date="2017-02" db="EMBL/GenBank/DDBJ databases">
        <title>Genomes of Trichoderma spp. with biocontrol activity.</title>
        <authorList>
            <person name="Gardiner D."/>
            <person name="Kazan K."/>
            <person name="Vos C."/>
            <person name="Harvey P."/>
        </authorList>
    </citation>
    <scope>NUCLEOTIDE SEQUENCE [LARGE SCALE GENOMIC DNA]</scope>
    <source>
        <strain evidence="2 3">Tr1</strain>
    </source>
</reference>
<protein>
    <submittedName>
        <fullName evidence="2">Uncharacterized protein</fullName>
    </submittedName>
</protein>
<gene>
    <name evidence="2" type="ORF">THARTR1_04695</name>
</gene>
<feature type="compositionally biased region" description="Low complexity" evidence="1">
    <location>
        <begin position="1"/>
        <end position="29"/>
    </location>
</feature>
<dbReference type="Proteomes" id="UP000236290">
    <property type="component" value="Unassembled WGS sequence"/>
</dbReference>
<evidence type="ECO:0000313" key="3">
    <source>
        <dbReference type="Proteomes" id="UP000236290"/>
    </source>
</evidence>
<dbReference type="OrthoDB" id="5239993at2759"/>
<name>A0A2K0UB54_TRIHA</name>
<dbReference type="EMBL" id="MTYI01000056">
    <property type="protein sequence ID" value="PNP55006.1"/>
    <property type="molecule type" value="Genomic_DNA"/>
</dbReference>
<evidence type="ECO:0000313" key="2">
    <source>
        <dbReference type="EMBL" id="PNP55006.1"/>
    </source>
</evidence>
<proteinExistence type="predicted"/>
<accession>A0A2K0UB54</accession>
<evidence type="ECO:0000256" key="1">
    <source>
        <dbReference type="SAM" id="MobiDB-lite"/>
    </source>
</evidence>
<organism evidence="2 3">
    <name type="scientific">Trichoderma harzianum</name>
    <name type="common">Hypocrea lixii</name>
    <dbReference type="NCBI Taxonomy" id="5544"/>
    <lineage>
        <taxon>Eukaryota</taxon>
        <taxon>Fungi</taxon>
        <taxon>Dikarya</taxon>
        <taxon>Ascomycota</taxon>
        <taxon>Pezizomycotina</taxon>
        <taxon>Sordariomycetes</taxon>
        <taxon>Hypocreomycetidae</taxon>
        <taxon>Hypocreales</taxon>
        <taxon>Hypocreaceae</taxon>
        <taxon>Trichoderma</taxon>
    </lineage>
</organism>